<comment type="function">
    <text evidence="2">Catalyzes the conversion of dihydroorotate to orotate with quinone as electron acceptor.</text>
</comment>
<dbReference type="GO" id="GO:0005886">
    <property type="term" value="C:plasma membrane"/>
    <property type="evidence" value="ECO:0007669"/>
    <property type="project" value="TreeGrafter"/>
</dbReference>
<accession>C8PFV5</accession>
<evidence type="ECO:0000256" key="10">
    <source>
        <dbReference type="ARBA" id="ARBA00022975"/>
    </source>
</evidence>
<dbReference type="SUPFAM" id="SSF51395">
    <property type="entry name" value="FMN-linked oxidoreductases"/>
    <property type="match status" value="1"/>
</dbReference>
<gene>
    <name evidence="17" type="primary">pyrD</name>
    <name evidence="17" type="ORF">CAMGR0001_0747</name>
</gene>
<dbReference type="InterPro" id="IPR005719">
    <property type="entry name" value="Dihydroorotate_DH_2"/>
</dbReference>
<dbReference type="Pfam" id="PF01180">
    <property type="entry name" value="DHO_dh"/>
    <property type="match status" value="1"/>
</dbReference>
<dbReference type="NCBIfam" id="NF003649">
    <property type="entry name" value="PRK05286.2-2"/>
    <property type="match status" value="1"/>
</dbReference>
<reference evidence="17 18" key="1">
    <citation type="submission" date="2009-07" db="EMBL/GenBank/DDBJ databases">
        <authorList>
            <person name="Madupu R."/>
            <person name="Sebastian Y."/>
            <person name="Durkin A.S."/>
            <person name="Torralba M."/>
            <person name="Methe B."/>
            <person name="Sutton G.G."/>
            <person name="Strausberg R.L."/>
            <person name="Nelson K.E."/>
        </authorList>
    </citation>
    <scope>NUCLEOTIDE SEQUENCE [LARGE SCALE GENOMIC DNA]</scope>
    <source>
        <strain evidence="17 18">RM3268</strain>
    </source>
</reference>
<evidence type="ECO:0000256" key="11">
    <source>
        <dbReference type="ARBA" id="ARBA00023002"/>
    </source>
</evidence>
<dbReference type="EC" id="1.3.5.2" evidence="6 14"/>
<comment type="cofactor">
    <cofactor evidence="1">
        <name>FMN</name>
        <dbReference type="ChEBI" id="CHEBI:58210"/>
    </cofactor>
</comment>
<comment type="catalytic activity">
    <reaction evidence="13">
        <text>(S)-dihydroorotate + a quinone = orotate + a quinol</text>
        <dbReference type="Rhea" id="RHEA:30187"/>
        <dbReference type="ChEBI" id="CHEBI:24646"/>
        <dbReference type="ChEBI" id="CHEBI:30839"/>
        <dbReference type="ChEBI" id="CHEBI:30864"/>
        <dbReference type="ChEBI" id="CHEBI:132124"/>
        <dbReference type="EC" id="1.3.5.2"/>
    </reaction>
</comment>
<evidence type="ECO:0000256" key="7">
    <source>
        <dbReference type="ARBA" id="ARBA00018366"/>
    </source>
</evidence>
<protein>
    <recommendedName>
        <fullName evidence="7 14">Dihydroorotate dehydrogenase (quinone)</fullName>
        <ecNumber evidence="6 14">1.3.5.2</ecNumber>
    </recommendedName>
</protein>
<dbReference type="PANTHER" id="PTHR48109">
    <property type="entry name" value="DIHYDROOROTATE DEHYDROGENASE (QUINONE), MITOCHONDRIAL-RELATED"/>
    <property type="match status" value="1"/>
</dbReference>
<dbReference type="GO" id="GO:0106430">
    <property type="term" value="F:dihydroorotate dehydrogenase (quinone) activity"/>
    <property type="evidence" value="ECO:0007669"/>
    <property type="project" value="UniProtKB-EC"/>
</dbReference>
<organism evidence="17 18">
    <name type="scientific">Campylobacter gracilis RM3268</name>
    <dbReference type="NCBI Taxonomy" id="553220"/>
    <lineage>
        <taxon>Bacteria</taxon>
        <taxon>Pseudomonadati</taxon>
        <taxon>Campylobacterota</taxon>
        <taxon>Epsilonproteobacteria</taxon>
        <taxon>Campylobacterales</taxon>
        <taxon>Campylobacteraceae</taxon>
        <taxon>Campylobacter</taxon>
    </lineage>
</organism>
<feature type="compositionally biased region" description="Low complexity" evidence="15">
    <location>
        <begin position="458"/>
        <end position="477"/>
    </location>
</feature>
<name>C8PFV5_9BACT</name>
<evidence type="ECO:0000256" key="4">
    <source>
        <dbReference type="ARBA" id="ARBA00005161"/>
    </source>
</evidence>
<keyword evidence="9" id="KW-0288">FMN</keyword>
<evidence type="ECO:0000259" key="16">
    <source>
        <dbReference type="Pfam" id="PF01180"/>
    </source>
</evidence>
<dbReference type="AlphaFoldDB" id="C8PFV5"/>
<feature type="compositionally biased region" description="Basic and acidic residues" evidence="15">
    <location>
        <begin position="513"/>
        <end position="528"/>
    </location>
</feature>
<feature type="region of interest" description="Disordered" evidence="15">
    <location>
        <begin position="355"/>
        <end position="548"/>
    </location>
</feature>
<dbReference type="NCBIfam" id="NF003652">
    <property type="entry name" value="PRK05286.2-5"/>
    <property type="match status" value="1"/>
</dbReference>
<dbReference type="InterPro" id="IPR005720">
    <property type="entry name" value="Dihydroorotate_DH_cat"/>
</dbReference>
<feature type="compositionally biased region" description="Polar residues" evidence="15">
    <location>
        <begin position="529"/>
        <end position="538"/>
    </location>
</feature>
<dbReference type="Gene3D" id="3.20.20.70">
    <property type="entry name" value="Aldolase class I"/>
    <property type="match status" value="1"/>
</dbReference>
<keyword evidence="18" id="KW-1185">Reference proteome</keyword>
<evidence type="ECO:0000256" key="8">
    <source>
        <dbReference type="ARBA" id="ARBA00022630"/>
    </source>
</evidence>
<comment type="caution">
    <text evidence="17">The sequence shown here is derived from an EMBL/GenBank/DDBJ whole genome shotgun (WGS) entry which is preliminary data.</text>
</comment>
<comment type="pathway">
    <text evidence="4">Pyrimidine metabolism; UMP biosynthesis via de novo pathway; orotate from (S)-dihydroorotate (quinone route): step 1/1.</text>
</comment>
<evidence type="ECO:0000256" key="9">
    <source>
        <dbReference type="ARBA" id="ARBA00022643"/>
    </source>
</evidence>
<dbReference type="CDD" id="cd04738">
    <property type="entry name" value="DHOD_2_like"/>
    <property type="match status" value="1"/>
</dbReference>
<evidence type="ECO:0000313" key="17">
    <source>
        <dbReference type="EMBL" id="EEV17993.1"/>
    </source>
</evidence>
<evidence type="ECO:0000256" key="14">
    <source>
        <dbReference type="NCBIfam" id="TIGR01036"/>
    </source>
</evidence>
<sequence length="548" mass="59199">MNYDTLKKIFFRFDPETAHKIAEFGLRALYATPGGLEALAKFGVYKDEILTQNIWNLSFDNPVGIAGGFDKNATMIAPLAALGFGHIDFGTFTPRPQSGNEKPRLFRLVSEQSIQNAMGFNNEGADVIERRVRKIYPFKIPIAANIGKNKATSNEDALSDYEALGRKFNGLCDFFIINVSSPNTPNLRALQENSFISELIGAMKKITNRPLVLKLAPDMSADQAIALCECAVQSGASGIIINNTSVDYSLSPNARDFGGLSGRVITEKSRELFAQVARELFGRTILISCGGIDSAQEAYERIKSGASLVQIFTAFIFKGPFVAKSINEGLAKLLRADGFNSIGEAVGVNLKDRAGEGYGIRNDQTENRGDGADLRACEDKEAEAKTDEISKTTSKSDVSSKRGKISKDVTQKDAAQKDTPQDNDDVQDNASQKKDADAKNLSKSSAKSENLEAKKAKQSGTASKAAKSKTATNAAPKNGIESKNSKTKAAPKSSAESKSSKAKNVKRSSAKTKKAEVKEAKELKETREASGSQDAEQNSSKKRKAKKD</sequence>
<dbReference type="GO" id="GO:0044205">
    <property type="term" value="P:'de novo' UMP biosynthetic process"/>
    <property type="evidence" value="ECO:0007669"/>
    <property type="project" value="UniProtKB-UniPathway"/>
</dbReference>
<dbReference type="PROSITE" id="PS00912">
    <property type="entry name" value="DHODEHASE_2"/>
    <property type="match status" value="1"/>
</dbReference>
<dbReference type="InterPro" id="IPR001295">
    <property type="entry name" value="Dihydroorotate_DH_CS"/>
</dbReference>
<evidence type="ECO:0000256" key="12">
    <source>
        <dbReference type="ARBA" id="ARBA00023136"/>
    </source>
</evidence>
<feature type="compositionally biased region" description="Low complexity" evidence="15">
    <location>
        <begin position="487"/>
        <end position="497"/>
    </location>
</feature>
<keyword evidence="12" id="KW-0472">Membrane</keyword>
<keyword evidence="8" id="KW-0285">Flavoprotein</keyword>
<dbReference type="PANTHER" id="PTHR48109:SF4">
    <property type="entry name" value="DIHYDROOROTATE DEHYDROGENASE (QUINONE), MITOCHONDRIAL"/>
    <property type="match status" value="1"/>
</dbReference>
<evidence type="ECO:0000256" key="15">
    <source>
        <dbReference type="SAM" id="MobiDB-lite"/>
    </source>
</evidence>
<dbReference type="OrthoDB" id="9802377at2"/>
<dbReference type="PROSITE" id="PS00911">
    <property type="entry name" value="DHODEHASE_1"/>
    <property type="match status" value="1"/>
</dbReference>
<keyword evidence="11 17" id="KW-0560">Oxidoreductase</keyword>
<proteinExistence type="inferred from homology"/>
<dbReference type="EMBL" id="ACYG01000019">
    <property type="protein sequence ID" value="EEV17993.1"/>
    <property type="molecule type" value="Genomic_DNA"/>
</dbReference>
<dbReference type="GO" id="GO:0005737">
    <property type="term" value="C:cytoplasm"/>
    <property type="evidence" value="ECO:0007669"/>
    <property type="project" value="InterPro"/>
</dbReference>
<dbReference type="Proteomes" id="UP000005709">
    <property type="component" value="Unassembled WGS sequence"/>
</dbReference>
<feature type="compositionally biased region" description="Basic and acidic residues" evidence="15">
    <location>
        <begin position="363"/>
        <end position="390"/>
    </location>
</feature>
<feature type="domain" description="Dihydroorotate dehydrogenase catalytic" evidence="16">
    <location>
        <begin position="50"/>
        <end position="334"/>
    </location>
</feature>
<dbReference type="STRING" id="824.CGRAC_1256"/>
<dbReference type="eggNOG" id="COG0167">
    <property type="taxonomic scope" value="Bacteria"/>
</dbReference>
<dbReference type="NCBIfam" id="TIGR01036">
    <property type="entry name" value="pyrD_sub2"/>
    <property type="match status" value="1"/>
</dbReference>
<evidence type="ECO:0000256" key="2">
    <source>
        <dbReference type="ARBA" id="ARBA00003125"/>
    </source>
</evidence>
<dbReference type="InterPro" id="IPR013785">
    <property type="entry name" value="Aldolase_TIM"/>
</dbReference>
<feature type="compositionally biased region" description="Basic residues" evidence="15">
    <location>
        <begin position="500"/>
        <end position="512"/>
    </location>
</feature>
<dbReference type="InterPro" id="IPR050074">
    <property type="entry name" value="DHO_dehydrogenase"/>
</dbReference>
<evidence type="ECO:0000256" key="1">
    <source>
        <dbReference type="ARBA" id="ARBA00001917"/>
    </source>
</evidence>
<feature type="compositionally biased region" description="Basic and acidic residues" evidence="15">
    <location>
        <begin position="431"/>
        <end position="440"/>
    </location>
</feature>
<evidence type="ECO:0000256" key="6">
    <source>
        <dbReference type="ARBA" id="ARBA00012791"/>
    </source>
</evidence>
<dbReference type="UniPathway" id="UPA00070">
    <property type="reaction ID" value="UER00946"/>
</dbReference>
<evidence type="ECO:0000256" key="5">
    <source>
        <dbReference type="ARBA" id="ARBA00005359"/>
    </source>
</evidence>
<keyword evidence="10" id="KW-0665">Pyrimidine biosynthesis</keyword>
<evidence type="ECO:0000313" key="18">
    <source>
        <dbReference type="Proteomes" id="UP000005709"/>
    </source>
</evidence>
<feature type="compositionally biased region" description="Basic and acidic residues" evidence="15">
    <location>
        <begin position="405"/>
        <end position="420"/>
    </location>
</feature>
<evidence type="ECO:0000256" key="13">
    <source>
        <dbReference type="ARBA" id="ARBA00048639"/>
    </source>
</evidence>
<evidence type="ECO:0000256" key="3">
    <source>
        <dbReference type="ARBA" id="ARBA00004370"/>
    </source>
</evidence>
<comment type="subcellular location">
    <subcellularLocation>
        <location evidence="3">Membrane</location>
    </subcellularLocation>
</comment>
<comment type="similarity">
    <text evidence="5">Belongs to the dihydroorotate dehydrogenase family. Type 2 subfamily.</text>
</comment>
<dbReference type="GO" id="GO:0006207">
    <property type="term" value="P:'de novo' pyrimidine nucleobase biosynthetic process"/>
    <property type="evidence" value="ECO:0007669"/>
    <property type="project" value="UniProtKB-UniRule"/>
</dbReference>